<comment type="caution">
    <text evidence="1">The sequence shown here is derived from an EMBL/GenBank/DDBJ whole genome shotgun (WGS) entry which is preliminary data.</text>
</comment>
<name>A0A9J6BUR0_POLVA</name>
<dbReference type="Proteomes" id="UP001107558">
    <property type="component" value="Chromosome 3"/>
</dbReference>
<protein>
    <submittedName>
        <fullName evidence="1">Uncharacterized protein</fullName>
    </submittedName>
</protein>
<accession>A0A9J6BUR0</accession>
<keyword evidence="2" id="KW-1185">Reference proteome</keyword>
<gene>
    <name evidence="1" type="ORF">PVAND_003660</name>
</gene>
<organism evidence="1 2">
    <name type="scientific">Polypedilum vanderplanki</name>
    <name type="common">Sleeping chironomid midge</name>
    <dbReference type="NCBI Taxonomy" id="319348"/>
    <lineage>
        <taxon>Eukaryota</taxon>
        <taxon>Metazoa</taxon>
        <taxon>Ecdysozoa</taxon>
        <taxon>Arthropoda</taxon>
        <taxon>Hexapoda</taxon>
        <taxon>Insecta</taxon>
        <taxon>Pterygota</taxon>
        <taxon>Neoptera</taxon>
        <taxon>Endopterygota</taxon>
        <taxon>Diptera</taxon>
        <taxon>Nematocera</taxon>
        <taxon>Chironomoidea</taxon>
        <taxon>Chironomidae</taxon>
        <taxon>Chironominae</taxon>
        <taxon>Polypedilum</taxon>
        <taxon>Polypedilum</taxon>
    </lineage>
</organism>
<reference evidence="1" key="1">
    <citation type="submission" date="2021-03" db="EMBL/GenBank/DDBJ databases">
        <title>Chromosome level genome of the anhydrobiotic midge Polypedilum vanderplanki.</title>
        <authorList>
            <person name="Yoshida Y."/>
            <person name="Kikawada T."/>
            <person name="Gusev O."/>
        </authorList>
    </citation>
    <scope>NUCLEOTIDE SEQUENCE</scope>
    <source>
        <strain evidence="1">NIAS01</strain>
        <tissue evidence="1">Whole body or cell culture</tissue>
    </source>
</reference>
<sequence>MKKYKITQNGMLIKTNRNRRVSRHLLYRPICAHSEMRRHLQDIHENIDFQGLILLQKLEKNYENCNGKIFEDKDSSHNELPKFASETNVKKSNENDNDFSFISDDDDSIKTYRKWWHFLICL</sequence>
<dbReference type="EMBL" id="JADBJN010000003">
    <property type="protein sequence ID" value="KAG5673631.1"/>
    <property type="molecule type" value="Genomic_DNA"/>
</dbReference>
<evidence type="ECO:0000313" key="2">
    <source>
        <dbReference type="Proteomes" id="UP001107558"/>
    </source>
</evidence>
<evidence type="ECO:0000313" key="1">
    <source>
        <dbReference type="EMBL" id="KAG5673631.1"/>
    </source>
</evidence>
<dbReference type="AlphaFoldDB" id="A0A9J6BUR0"/>
<proteinExistence type="predicted"/>